<feature type="transmembrane region" description="Helical" evidence="1">
    <location>
        <begin position="50"/>
        <end position="75"/>
    </location>
</feature>
<evidence type="ECO:0000313" key="3">
    <source>
        <dbReference type="Proteomes" id="UP000214610"/>
    </source>
</evidence>
<sequence>MSDNSILAASYLYKVFVKRLILGSICWAMVVVAVLALVRYATPSDFWAGILLLVAAAGFYLWNFVYAVSSIVVSITSSVSKWLKTGIILFCLVDLCCLFLGLLLLIHKLFIN</sequence>
<evidence type="ECO:0000313" key="2">
    <source>
        <dbReference type="EMBL" id="OXE51228.1"/>
    </source>
</evidence>
<dbReference type="Proteomes" id="UP000214610">
    <property type="component" value="Unassembled WGS sequence"/>
</dbReference>
<keyword evidence="1" id="KW-0472">Membrane</keyword>
<dbReference type="AlphaFoldDB" id="A0A227KS09"/>
<organism evidence="2 3">
    <name type="scientific">Turicimonas muris</name>
    <dbReference type="NCBI Taxonomy" id="1796652"/>
    <lineage>
        <taxon>Bacteria</taxon>
        <taxon>Pseudomonadati</taxon>
        <taxon>Pseudomonadota</taxon>
        <taxon>Betaproteobacteria</taxon>
        <taxon>Burkholderiales</taxon>
        <taxon>Sutterellaceae</taxon>
        <taxon>Turicimonas</taxon>
    </lineage>
</organism>
<gene>
    <name evidence="2" type="ORF">ADH67_02730</name>
</gene>
<accession>A0A227KS09</accession>
<feature type="transmembrane region" description="Helical" evidence="1">
    <location>
        <begin position="20"/>
        <end position="38"/>
    </location>
</feature>
<feature type="transmembrane region" description="Helical" evidence="1">
    <location>
        <begin position="87"/>
        <end position="106"/>
    </location>
</feature>
<keyword evidence="1" id="KW-0812">Transmembrane</keyword>
<reference evidence="3" key="1">
    <citation type="submission" date="2017-05" db="EMBL/GenBank/DDBJ databases">
        <title>Improved OligoMM genomes.</title>
        <authorList>
            <person name="Garzetti D."/>
        </authorList>
    </citation>
    <scope>NUCLEOTIDE SEQUENCE [LARGE SCALE GENOMIC DNA]</scope>
    <source>
        <strain evidence="3">YL45</strain>
    </source>
</reference>
<proteinExistence type="predicted"/>
<evidence type="ECO:0000256" key="1">
    <source>
        <dbReference type="SAM" id="Phobius"/>
    </source>
</evidence>
<comment type="caution">
    <text evidence="2">The sequence shown here is derived from an EMBL/GenBank/DDBJ whole genome shotgun (WGS) entry which is preliminary data.</text>
</comment>
<dbReference type="GeneID" id="78363432"/>
<keyword evidence="3" id="KW-1185">Reference proteome</keyword>
<dbReference type="EMBL" id="NHMP01000001">
    <property type="protein sequence ID" value="OXE51228.1"/>
    <property type="molecule type" value="Genomic_DNA"/>
</dbReference>
<protein>
    <submittedName>
        <fullName evidence="2">Uncharacterized protein</fullName>
    </submittedName>
</protein>
<keyword evidence="1" id="KW-1133">Transmembrane helix</keyword>
<dbReference type="RefSeq" id="WP_066591401.1">
    <property type="nucleotide sequence ID" value="NZ_CAJTBZ010000042.1"/>
</dbReference>
<name>A0A227KS09_9BURK</name>